<comment type="caution">
    <text evidence="2">The sequence shown here is derived from an EMBL/GenBank/DDBJ whole genome shotgun (WGS) entry which is preliminary data.</text>
</comment>
<evidence type="ECO:0000256" key="1">
    <source>
        <dbReference type="SAM" id="MobiDB-lite"/>
    </source>
</evidence>
<gene>
    <name evidence="2" type="primary">GCP1</name>
    <name evidence="2" type="ORF">SPIL2461_LOCUS18934</name>
</gene>
<organism evidence="2 3">
    <name type="scientific">Symbiodinium pilosum</name>
    <name type="common">Dinoflagellate</name>
    <dbReference type="NCBI Taxonomy" id="2952"/>
    <lineage>
        <taxon>Eukaryota</taxon>
        <taxon>Sar</taxon>
        <taxon>Alveolata</taxon>
        <taxon>Dinophyceae</taxon>
        <taxon>Suessiales</taxon>
        <taxon>Symbiodiniaceae</taxon>
        <taxon>Symbiodinium</taxon>
    </lineage>
</organism>
<feature type="compositionally biased region" description="Polar residues" evidence="1">
    <location>
        <begin position="59"/>
        <end position="73"/>
    </location>
</feature>
<proteinExistence type="predicted"/>
<protein>
    <submittedName>
        <fullName evidence="2">GCP1 protein</fullName>
    </submittedName>
</protein>
<name>A0A812WFW0_SYMPI</name>
<dbReference type="Proteomes" id="UP000649617">
    <property type="component" value="Unassembled WGS sequence"/>
</dbReference>
<feature type="compositionally biased region" description="Basic and acidic residues" evidence="1">
    <location>
        <begin position="1"/>
        <end position="58"/>
    </location>
</feature>
<evidence type="ECO:0000313" key="2">
    <source>
        <dbReference type="EMBL" id="CAE7680412.1"/>
    </source>
</evidence>
<dbReference type="EMBL" id="CAJNIZ010044161">
    <property type="protein sequence ID" value="CAE7680412.1"/>
    <property type="molecule type" value="Genomic_DNA"/>
</dbReference>
<evidence type="ECO:0000313" key="3">
    <source>
        <dbReference type="Proteomes" id="UP000649617"/>
    </source>
</evidence>
<dbReference type="AlphaFoldDB" id="A0A812WFW0"/>
<dbReference type="OrthoDB" id="446717at2759"/>
<reference evidence="2" key="1">
    <citation type="submission" date="2021-02" db="EMBL/GenBank/DDBJ databases">
        <authorList>
            <person name="Dougan E. K."/>
            <person name="Rhodes N."/>
            <person name="Thang M."/>
            <person name="Chan C."/>
        </authorList>
    </citation>
    <scope>NUCLEOTIDE SEQUENCE</scope>
</reference>
<feature type="region of interest" description="Disordered" evidence="1">
    <location>
        <begin position="1"/>
        <end position="94"/>
    </location>
</feature>
<keyword evidence="3" id="KW-1185">Reference proteome</keyword>
<sequence length="290" mass="31889">MGRRSDSRDDSRERRPRDARRDRRRAPAKDSRSRNREPKRGPGRRDSDSRPREAERLNGSRSNGGRQSDATSSRRSRGLEDAEHTAGQPFNGGCAGGNEVESAAIKPIWTCKNCGTSMFGHLLQCTRCGKTKPEVDLRFVQVWNLPPDVVKKPLQWFVKKAGGSNSDMAPVGAQLVMVASTAGGADVQTAVLETKAIPQAEALVAAIEKWKVGIPKMKAKVISEDDFGNLLEKSKTCLVFVKNVPEDIEDEGDIKNMGKDIEKAQIGHHPQHGRYAIIQARSHEAARSCV</sequence>
<accession>A0A812WFW0</accession>
<feature type="non-terminal residue" evidence="2">
    <location>
        <position position="1"/>
    </location>
</feature>